<name>A0A2S7MXI4_9BACI</name>
<dbReference type="EMBL" id="PKOZ01000010">
    <property type="protein sequence ID" value="PQD94448.1"/>
    <property type="molecule type" value="Genomic_DNA"/>
</dbReference>
<organism evidence="2 3">
    <name type="scientific">Pradoshia eiseniae</name>
    <dbReference type="NCBI Taxonomy" id="2064768"/>
    <lineage>
        <taxon>Bacteria</taxon>
        <taxon>Bacillati</taxon>
        <taxon>Bacillota</taxon>
        <taxon>Bacilli</taxon>
        <taxon>Bacillales</taxon>
        <taxon>Bacillaceae</taxon>
        <taxon>Pradoshia</taxon>
    </lineage>
</organism>
<evidence type="ECO:0000313" key="2">
    <source>
        <dbReference type="EMBL" id="PQD94448.1"/>
    </source>
</evidence>
<proteinExistence type="predicted"/>
<keyword evidence="3" id="KW-1185">Reference proteome</keyword>
<dbReference type="Proteomes" id="UP000239663">
    <property type="component" value="Unassembled WGS sequence"/>
</dbReference>
<feature type="transmembrane region" description="Helical" evidence="1">
    <location>
        <begin position="12"/>
        <end position="29"/>
    </location>
</feature>
<gene>
    <name evidence="2" type="ORF">CYL18_14650</name>
</gene>
<feature type="transmembrane region" description="Helical" evidence="1">
    <location>
        <begin position="35"/>
        <end position="54"/>
    </location>
</feature>
<dbReference type="AlphaFoldDB" id="A0A2S7MXI4"/>
<keyword evidence="1" id="KW-1133">Transmembrane helix</keyword>
<evidence type="ECO:0000313" key="3">
    <source>
        <dbReference type="Proteomes" id="UP000239663"/>
    </source>
</evidence>
<comment type="caution">
    <text evidence="2">The sequence shown here is derived from an EMBL/GenBank/DDBJ whole genome shotgun (WGS) entry which is preliminary data.</text>
</comment>
<reference evidence="2 3" key="1">
    <citation type="submission" date="2017-12" db="EMBL/GenBank/DDBJ databases">
        <title>Taxonomic description and draft genome of Pradoshia cofamensis Gen. nov., sp. nov., a thermotolerant bacillale isolated from anterior gut of earthworm Eisenia fetida.</title>
        <authorList>
            <person name="Saha T."/>
            <person name="Chakraborty R."/>
        </authorList>
    </citation>
    <scope>NUCLEOTIDE SEQUENCE [LARGE SCALE GENOMIC DNA]</scope>
    <source>
        <strain evidence="2 3">EAG3</strain>
    </source>
</reference>
<keyword evidence="1" id="KW-0472">Membrane</keyword>
<sequence>MNINRKIFKGCISYPVLFFVLKMVIQYYYDRDVRWMENTIISVMMVFGIMFVNWTDIPYKWKKRTDKAHT</sequence>
<protein>
    <submittedName>
        <fullName evidence="2">Uncharacterized protein</fullName>
    </submittedName>
</protein>
<evidence type="ECO:0000256" key="1">
    <source>
        <dbReference type="SAM" id="Phobius"/>
    </source>
</evidence>
<keyword evidence="1" id="KW-0812">Transmembrane</keyword>
<accession>A0A2S7MXI4</accession>